<feature type="compositionally biased region" description="Polar residues" evidence="1">
    <location>
        <begin position="611"/>
        <end position="624"/>
    </location>
</feature>
<protein>
    <submittedName>
        <fullName evidence="2">Uncharacterized protein</fullName>
    </submittedName>
</protein>
<sequence>MSEEDVVVVATVDNEGNSQRDISEAARKGESEATYGFAISCADCGTFIAPSNGGRFKCTFDASCEHRKFCLGCVCKGEHALIRIFDENTMLNVGMGQTKTQYKSLKNVVFDPRDLWLRISNPCDPPPIRENDEEETQRFSILSELLYGYAADVWKLRGCPEKPQEKMTHVQSELDKQMRYEAMDARFEYYLQQRPECDRLKRKLDRINSSFDRRTSLMHDDENPLYWVYPDGSVREVELAEARRLIESIFSREDQWRESEETKNAMNILSSFVKNPSDTNEFTDSCRFDTVEELIDALHDIKERAFRTFKIFEILDHLCKLIDRIEAMAGEYESTQSAVYFEETEQIEEPSTPLEGSLSDYITETINKKALIIRTSVQSKWDMKHRSDALKKCAEVSTWAAARKIQGEMWDLHAASVYGKEKEMVDLEIKEKIKEEQALIQKIFEEEEGKRIMAEEGEEGQASVADAVREESSHERIESFHVEFFLEELRERRKFSDEDILNALKESRRKREVGGVGKVGGVEDKTTLEFYVDSFETHLEKQIVDAKSLLHKSMVIRESWPMPSVQAHQRKRDDAVFDLIQKRMKQMDEEKEKKEGGEEEKKGEEKLVENGTVNVEENSGCSLM</sequence>
<dbReference type="Proteomes" id="UP001432322">
    <property type="component" value="Unassembled WGS sequence"/>
</dbReference>
<dbReference type="AlphaFoldDB" id="A0AAV5VE13"/>
<comment type="caution">
    <text evidence="2">The sequence shown here is derived from an EMBL/GenBank/DDBJ whole genome shotgun (WGS) entry which is preliminary data.</text>
</comment>
<reference evidence="2" key="1">
    <citation type="submission" date="2023-10" db="EMBL/GenBank/DDBJ databases">
        <title>Genome assembly of Pristionchus species.</title>
        <authorList>
            <person name="Yoshida K."/>
            <person name="Sommer R.J."/>
        </authorList>
    </citation>
    <scope>NUCLEOTIDE SEQUENCE</scope>
    <source>
        <strain evidence="2">RS5133</strain>
    </source>
</reference>
<organism evidence="2 3">
    <name type="scientific">Pristionchus fissidentatus</name>
    <dbReference type="NCBI Taxonomy" id="1538716"/>
    <lineage>
        <taxon>Eukaryota</taxon>
        <taxon>Metazoa</taxon>
        <taxon>Ecdysozoa</taxon>
        <taxon>Nematoda</taxon>
        <taxon>Chromadorea</taxon>
        <taxon>Rhabditida</taxon>
        <taxon>Rhabditina</taxon>
        <taxon>Diplogasteromorpha</taxon>
        <taxon>Diplogasteroidea</taxon>
        <taxon>Neodiplogasteridae</taxon>
        <taxon>Pristionchus</taxon>
    </lineage>
</organism>
<feature type="compositionally biased region" description="Basic and acidic residues" evidence="1">
    <location>
        <begin position="586"/>
        <end position="608"/>
    </location>
</feature>
<gene>
    <name evidence="2" type="ORF">PFISCL1PPCAC_9223</name>
</gene>
<evidence type="ECO:0000313" key="2">
    <source>
        <dbReference type="EMBL" id="GMT17926.1"/>
    </source>
</evidence>
<proteinExistence type="predicted"/>
<evidence type="ECO:0000313" key="3">
    <source>
        <dbReference type="Proteomes" id="UP001432322"/>
    </source>
</evidence>
<dbReference type="EMBL" id="BTSY01000003">
    <property type="protein sequence ID" value="GMT17926.1"/>
    <property type="molecule type" value="Genomic_DNA"/>
</dbReference>
<feature type="region of interest" description="Disordered" evidence="1">
    <location>
        <begin position="586"/>
        <end position="624"/>
    </location>
</feature>
<name>A0AAV5VE13_9BILA</name>
<accession>A0AAV5VE13</accession>
<evidence type="ECO:0000256" key="1">
    <source>
        <dbReference type="SAM" id="MobiDB-lite"/>
    </source>
</evidence>
<keyword evidence="3" id="KW-1185">Reference proteome</keyword>